<dbReference type="EMBL" id="BLAM01000179">
    <property type="protein sequence ID" value="GET06804.1"/>
    <property type="molecule type" value="Genomic_DNA"/>
</dbReference>
<comment type="caution">
    <text evidence="1">The sequence shown here is derived from an EMBL/GenBank/DDBJ whole genome shotgun (WGS) entry which is preliminary data.</text>
</comment>
<dbReference type="RefSeq" id="WP_286028683.1">
    <property type="nucleotide sequence ID" value="NZ_CASGBD010000007.1"/>
</dbReference>
<gene>
    <name evidence="1" type="ORF">SY212_18340</name>
</gene>
<organism evidence="1">
    <name type="scientific">Ligilactobacillus agilis</name>
    <dbReference type="NCBI Taxonomy" id="1601"/>
    <lineage>
        <taxon>Bacteria</taxon>
        <taxon>Bacillati</taxon>
        <taxon>Bacillota</taxon>
        <taxon>Bacilli</taxon>
        <taxon>Lactobacillales</taxon>
        <taxon>Lactobacillaceae</taxon>
        <taxon>Ligilactobacillus</taxon>
    </lineage>
</organism>
<protein>
    <submittedName>
        <fullName evidence="1">Uncharacterized protein</fullName>
    </submittedName>
</protein>
<sequence>MEMENREWKVVMFGEGQDWEHKNLTYEEAQEIINNCPDEYVAFIAPMLPVIDF</sequence>
<dbReference type="AlphaFoldDB" id="A0A6F9XNF0"/>
<reference evidence="1" key="1">
    <citation type="submission" date="2019-10" db="EMBL/GenBank/DDBJ databases">
        <title>Lactobacillus agilis SY212 Whole Genome Sequencing Project.</title>
        <authorList>
            <person name="Suzuki S."/>
            <person name="Endo A."/>
            <person name="Maeno S."/>
            <person name="Shiwa Y."/>
            <person name="Matsutani M."/>
            <person name="Kajikawa A."/>
        </authorList>
    </citation>
    <scope>NUCLEOTIDE SEQUENCE</scope>
    <source>
        <strain evidence="1">SY212</strain>
    </source>
</reference>
<name>A0A6F9XNF0_9LACO</name>
<dbReference type="Proteomes" id="UP000494265">
    <property type="component" value="Unassembled WGS sequence"/>
</dbReference>
<evidence type="ECO:0000313" key="1">
    <source>
        <dbReference type="EMBL" id="GET06804.1"/>
    </source>
</evidence>
<proteinExistence type="predicted"/>
<accession>A0A6F9XNF0</accession>